<evidence type="ECO:0000313" key="5">
    <source>
        <dbReference type="Proteomes" id="UP001152797"/>
    </source>
</evidence>
<dbReference type="EMBL" id="CAMXCT030002094">
    <property type="protein sequence ID" value="CAL4782911.1"/>
    <property type="molecule type" value="Genomic_DNA"/>
</dbReference>
<sequence>MDPQTIAKRATPKSLRESASLRLAGLGESGWLLRHLALGIFLVMHVQGLHGLEHYELVNIGALQSSCELSGAPDPKAPRLGEVLRPVHQWIVIENGDCGDIFMSDLPEPRAVKHLPLRAYARVLQWQSQPEQKALAGDRRNAFTTKHTFDEASNIILTGEMEDIVMEAAAVPYTIGGRFSGRHYPKGCLFRGAAELKFCLAPKGAAAKAIWQHVAENPRDSPWLSWSASPLVAFWFAVAQAQPGDHRVITILPPTIRMWHLKEDWGYDQHGSWSRCDWNIWARAERFTDWAHEYLTGPVDEAVLRGAIAFEVTAEDVQWASQQAAAESVTVDTMLQHRRQRELKDRLKRSEPEKKRWPDTSASRSLSWEERQEQVDAGSHGLPAGDDETATKTPGAGTDSR</sequence>
<evidence type="ECO:0000313" key="2">
    <source>
        <dbReference type="EMBL" id="CAI3995599.1"/>
    </source>
</evidence>
<dbReference type="AlphaFoldDB" id="A0A9P1FZP8"/>
<protein>
    <submittedName>
        <fullName evidence="4">NAD-dependent protein deacetylase sirtuin-2</fullName>
    </submittedName>
</protein>
<dbReference type="EMBL" id="CAMXCT010002094">
    <property type="protein sequence ID" value="CAI3995599.1"/>
    <property type="molecule type" value="Genomic_DNA"/>
</dbReference>
<feature type="region of interest" description="Disordered" evidence="1">
    <location>
        <begin position="340"/>
        <end position="401"/>
    </location>
</feature>
<evidence type="ECO:0000256" key="1">
    <source>
        <dbReference type="SAM" id="MobiDB-lite"/>
    </source>
</evidence>
<proteinExistence type="predicted"/>
<dbReference type="EMBL" id="CAMXCT020002094">
    <property type="protein sequence ID" value="CAL1148974.1"/>
    <property type="molecule type" value="Genomic_DNA"/>
</dbReference>
<feature type="compositionally biased region" description="Basic and acidic residues" evidence="1">
    <location>
        <begin position="342"/>
        <end position="358"/>
    </location>
</feature>
<keyword evidence="5" id="KW-1185">Reference proteome</keyword>
<reference evidence="2" key="1">
    <citation type="submission" date="2022-10" db="EMBL/GenBank/DDBJ databases">
        <authorList>
            <person name="Chen Y."/>
            <person name="Dougan E. K."/>
            <person name="Chan C."/>
            <person name="Rhodes N."/>
            <person name="Thang M."/>
        </authorList>
    </citation>
    <scope>NUCLEOTIDE SEQUENCE</scope>
</reference>
<gene>
    <name evidence="2" type="ORF">C1SCF055_LOCUS22136</name>
</gene>
<dbReference type="Proteomes" id="UP001152797">
    <property type="component" value="Unassembled WGS sequence"/>
</dbReference>
<evidence type="ECO:0000313" key="3">
    <source>
        <dbReference type="EMBL" id="CAL1148974.1"/>
    </source>
</evidence>
<evidence type="ECO:0000313" key="4">
    <source>
        <dbReference type="EMBL" id="CAL4782911.1"/>
    </source>
</evidence>
<comment type="caution">
    <text evidence="2">The sequence shown here is derived from an EMBL/GenBank/DDBJ whole genome shotgun (WGS) entry which is preliminary data.</text>
</comment>
<organism evidence="2">
    <name type="scientific">Cladocopium goreaui</name>
    <dbReference type="NCBI Taxonomy" id="2562237"/>
    <lineage>
        <taxon>Eukaryota</taxon>
        <taxon>Sar</taxon>
        <taxon>Alveolata</taxon>
        <taxon>Dinophyceae</taxon>
        <taxon>Suessiales</taxon>
        <taxon>Symbiodiniaceae</taxon>
        <taxon>Cladocopium</taxon>
    </lineage>
</organism>
<accession>A0A9P1FZP8</accession>
<reference evidence="3" key="2">
    <citation type="submission" date="2024-04" db="EMBL/GenBank/DDBJ databases">
        <authorList>
            <person name="Chen Y."/>
            <person name="Shah S."/>
            <person name="Dougan E. K."/>
            <person name="Thang M."/>
            <person name="Chan C."/>
        </authorList>
    </citation>
    <scope>NUCLEOTIDE SEQUENCE [LARGE SCALE GENOMIC DNA]</scope>
</reference>
<name>A0A9P1FZP8_9DINO</name>